<organism evidence="2 3">
    <name type="scientific">Candidatus Syntropharchaeum caldarium</name>
    <dbReference type="NCBI Taxonomy" id="1838285"/>
    <lineage>
        <taxon>Archaea</taxon>
        <taxon>Methanobacteriati</taxon>
        <taxon>Methanobacteriota</taxon>
        <taxon>Stenosarchaea group</taxon>
        <taxon>Methanomicrobia</taxon>
        <taxon>Methanosarcinales</taxon>
        <taxon>ANME-2 cluster</taxon>
        <taxon>Candidatus Syntropharchaeum</taxon>
    </lineage>
</organism>
<name>A0A1F2P932_9EURY</name>
<gene>
    <name evidence="2" type="ORF">SCAL_001453</name>
</gene>
<evidence type="ECO:0000259" key="1">
    <source>
        <dbReference type="PROSITE" id="PS51379"/>
    </source>
</evidence>
<proteinExistence type="predicted"/>
<evidence type="ECO:0000313" key="2">
    <source>
        <dbReference type="EMBL" id="OFV67535.1"/>
    </source>
</evidence>
<dbReference type="Proteomes" id="UP000186940">
    <property type="component" value="Unassembled WGS sequence"/>
</dbReference>
<comment type="caution">
    <text evidence="2">The sequence shown here is derived from an EMBL/GenBank/DDBJ whole genome shotgun (WGS) entry which is preliminary data.</text>
</comment>
<dbReference type="STRING" id="1838285.SCAL_001453"/>
<dbReference type="AlphaFoldDB" id="A0A1F2P932"/>
<reference evidence="2" key="1">
    <citation type="submission" date="2016-05" db="EMBL/GenBank/DDBJ databases">
        <title>Microbial consortia oxidize butane by reversing methanogenesis.</title>
        <authorList>
            <person name="Laso-Perez R."/>
            <person name="Richter M."/>
            <person name="Wegener G."/>
            <person name="Musat F."/>
        </authorList>
    </citation>
    <scope>NUCLEOTIDE SEQUENCE [LARGE SCALE GENOMIC DNA]</scope>
    <source>
        <strain evidence="2">BOX2</strain>
    </source>
</reference>
<feature type="domain" description="4Fe-4S ferredoxin-type" evidence="1">
    <location>
        <begin position="80"/>
        <end position="111"/>
    </location>
</feature>
<evidence type="ECO:0000313" key="3">
    <source>
        <dbReference type="Proteomes" id="UP000186940"/>
    </source>
</evidence>
<dbReference type="SUPFAM" id="SSF54862">
    <property type="entry name" value="4Fe-4S ferredoxins"/>
    <property type="match status" value="1"/>
</dbReference>
<accession>A0A1F2P932</accession>
<dbReference type="PROSITE" id="PS51379">
    <property type="entry name" value="4FE4S_FER_2"/>
    <property type="match status" value="2"/>
</dbReference>
<dbReference type="EMBL" id="LYOS01000004">
    <property type="protein sequence ID" value="OFV67535.1"/>
    <property type="molecule type" value="Genomic_DNA"/>
</dbReference>
<dbReference type="InterPro" id="IPR017896">
    <property type="entry name" value="4Fe4S_Fe-S-bd"/>
</dbReference>
<keyword evidence="3" id="KW-1185">Reference proteome</keyword>
<dbReference type="Pfam" id="PF13187">
    <property type="entry name" value="Fer4_9"/>
    <property type="match status" value="1"/>
</dbReference>
<feature type="domain" description="4Fe-4S ferredoxin-type" evidence="1">
    <location>
        <begin position="1"/>
        <end position="31"/>
    </location>
</feature>
<dbReference type="Gene3D" id="3.30.70.20">
    <property type="match status" value="1"/>
</dbReference>
<sequence length="111" mass="11860">MIPEQINPHLCTGCGACELACSFYRDEVFTTMRSSIMLFREEKKNYFGVAVKVTDDVIAGVPTGSQLASERESTGGGGSAKPILMREECDDCGGGDPLCVKFCPTGALRGE</sequence>
<protein>
    <recommendedName>
        <fullName evidence="1">4Fe-4S ferredoxin-type domain-containing protein</fullName>
    </recommendedName>
</protein>